<comment type="caution">
    <text evidence="1">The sequence shown here is derived from an EMBL/GenBank/DDBJ whole genome shotgun (WGS) entry which is preliminary data.</text>
</comment>
<protein>
    <submittedName>
        <fullName evidence="1">Uncharacterized protein</fullName>
    </submittedName>
</protein>
<name>A0ABV2JIK0_9STRE</name>
<dbReference type="EMBL" id="JBEPMK010000001">
    <property type="protein sequence ID" value="MET3643734.1"/>
    <property type="molecule type" value="Genomic_DNA"/>
</dbReference>
<evidence type="ECO:0000313" key="2">
    <source>
        <dbReference type="Proteomes" id="UP001549055"/>
    </source>
</evidence>
<evidence type="ECO:0000313" key="1">
    <source>
        <dbReference type="EMBL" id="MET3643734.1"/>
    </source>
</evidence>
<gene>
    <name evidence="1" type="ORF">ABID27_000351</name>
</gene>
<accession>A0ABV2JIK0</accession>
<reference evidence="1 2" key="1">
    <citation type="submission" date="2024-06" db="EMBL/GenBank/DDBJ databases">
        <title>Genomic Encyclopedia of Type Strains, Phase IV (KMG-IV): sequencing the most valuable type-strain genomes for metagenomic binning, comparative biology and taxonomic classification.</title>
        <authorList>
            <person name="Goeker M."/>
        </authorList>
    </citation>
    <scope>NUCLEOTIDE SEQUENCE [LARGE SCALE GENOMIC DNA]</scope>
    <source>
        <strain evidence="1 2">DSM 15349</strain>
    </source>
</reference>
<dbReference type="RefSeq" id="WP_354279808.1">
    <property type="nucleotide sequence ID" value="NZ_JBEPMK010000001.1"/>
</dbReference>
<sequence>MIKCKQESEVLMVYEFCLEYGTFPVKERNGFFLTKETIPEFMKNDTDLIDRLQEMNSLFHELFMIVECKFDYIGGESPEKIDQLRPLYAELSQEVIQKYGEQEKIIVEDFIL</sequence>
<organism evidence="1 2">
    <name type="scientific">Streptococcus gallinaceus</name>
    <dbReference type="NCBI Taxonomy" id="165758"/>
    <lineage>
        <taxon>Bacteria</taxon>
        <taxon>Bacillati</taxon>
        <taxon>Bacillota</taxon>
        <taxon>Bacilli</taxon>
        <taxon>Lactobacillales</taxon>
        <taxon>Streptococcaceae</taxon>
        <taxon>Streptococcus</taxon>
    </lineage>
</organism>
<keyword evidence="2" id="KW-1185">Reference proteome</keyword>
<dbReference type="Proteomes" id="UP001549055">
    <property type="component" value="Unassembled WGS sequence"/>
</dbReference>
<proteinExistence type="predicted"/>